<dbReference type="RefSeq" id="WP_188908646.1">
    <property type="nucleotide sequence ID" value="NZ_BMMF01000001.1"/>
</dbReference>
<dbReference type="AlphaFoldDB" id="A0A917Q472"/>
<gene>
    <name evidence="7" type="ORF">GCM10011322_02470</name>
</gene>
<dbReference type="Pfam" id="PF02653">
    <property type="entry name" value="BPD_transp_2"/>
    <property type="match status" value="1"/>
</dbReference>
<proteinExistence type="predicted"/>
<feature type="transmembrane region" description="Helical" evidence="6">
    <location>
        <begin position="203"/>
        <end position="223"/>
    </location>
</feature>
<keyword evidence="2" id="KW-1003">Cell membrane</keyword>
<reference evidence="7 8" key="1">
    <citation type="journal article" date="2014" name="Int. J. Syst. Evol. Microbiol.">
        <title>Complete genome sequence of Corynebacterium casei LMG S-19264T (=DSM 44701T), isolated from a smear-ripened cheese.</title>
        <authorList>
            <consortium name="US DOE Joint Genome Institute (JGI-PGF)"/>
            <person name="Walter F."/>
            <person name="Albersmeier A."/>
            <person name="Kalinowski J."/>
            <person name="Ruckert C."/>
        </authorList>
    </citation>
    <scope>NUCLEOTIDE SEQUENCE [LARGE SCALE GENOMIC DNA]</scope>
    <source>
        <strain evidence="7 8">CGMCC 1.9161</strain>
    </source>
</reference>
<feature type="transmembrane region" description="Helical" evidence="6">
    <location>
        <begin position="144"/>
        <end position="166"/>
    </location>
</feature>
<keyword evidence="4 6" id="KW-1133">Transmembrane helix</keyword>
<protein>
    <submittedName>
        <fullName evidence="7">Branched-chain amino acid ABC transporter permease</fullName>
    </submittedName>
</protein>
<dbReference type="CDD" id="cd06581">
    <property type="entry name" value="TM_PBP1_LivM_like"/>
    <property type="match status" value="1"/>
</dbReference>
<evidence type="ECO:0000256" key="5">
    <source>
        <dbReference type="ARBA" id="ARBA00023136"/>
    </source>
</evidence>
<evidence type="ECO:0000256" key="4">
    <source>
        <dbReference type="ARBA" id="ARBA00022989"/>
    </source>
</evidence>
<keyword evidence="3 6" id="KW-0812">Transmembrane</keyword>
<sequence length="321" mass="33742">MDALLPVLSYATFFLVFVSVFAVIVLGLNLQWGFTGLFNVGVAGFVAIGAYTSAILTAPDYPNQVGGFGLPVVVGMVGAMVTSGLAALVVGVAALRLRHDYLAITTFGIAMTIQLVALNAQWLTGGAFGLQFVPRPFTETFGTTLGANAAYLALCLAILALVYVALERLVRSPFGRVLRAIREDETAAQSLGKRAFVFRLQSFVIGCAVMGLGGALYAHFVGFVAAEDFLPILTFQLWAMLIVGGAGNNRGAVLGAFVVWGVWTLSGNLLRELTPQAEQARGAALQVVLIGIALCAMLVWRPRGLIGERVGEGGKAKRGGS</sequence>
<feature type="transmembrane region" description="Helical" evidence="6">
    <location>
        <begin position="12"/>
        <end position="30"/>
    </location>
</feature>
<feature type="transmembrane region" description="Helical" evidence="6">
    <location>
        <begin position="101"/>
        <end position="124"/>
    </location>
</feature>
<dbReference type="InterPro" id="IPR001851">
    <property type="entry name" value="ABC_transp_permease"/>
</dbReference>
<feature type="transmembrane region" description="Helical" evidence="6">
    <location>
        <begin position="37"/>
        <end position="56"/>
    </location>
</feature>
<evidence type="ECO:0000256" key="2">
    <source>
        <dbReference type="ARBA" id="ARBA00022475"/>
    </source>
</evidence>
<dbReference type="GO" id="GO:0005886">
    <property type="term" value="C:plasma membrane"/>
    <property type="evidence" value="ECO:0007669"/>
    <property type="project" value="UniProtKB-SubCell"/>
</dbReference>
<keyword evidence="5 6" id="KW-0472">Membrane</keyword>
<evidence type="ECO:0000256" key="3">
    <source>
        <dbReference type="ARBA" id="ARBA00022692"/>
    </source>
</evidence>
<dbReference type="PANTHER" id="PTHR30482">
    <property type="entry name" value="HIGH-AFFINITY BRANCHED-CHAIN AMINO ACID TRANSPORT SYSTEM PERMEASE"/>
    <property type="match status" value="1"/>
</dbReference>
<evidence type="ECO:0000313" key="7">
    <source>
        <dbReference type="EMBL" id="GGK19291.1"/>
    </source>
</evidence>
<feature type="transmembrane region" description="Helical" evidence="6">
    <location>
        <begin position="282"/>
        <end position="300"/>
    </location>
</feature>
<evidence type="ECO:0000256" key="6">
    <source>
        <dbReference type="SAM" id="Phobius"/>
    </source>
</evidence>
<dbReference type="Proteomes" id="UP000600449">
    <property type="component" value="Unassembled WGS sequence"/>
</dbReference>
<organism evidence="7 8">
    <name type="scientific">Salinarimonas ramus</name>
    <dbReference type="NCBI Taxonomy" id="690164"/>
    <lineage>
        <taxon>Bacteria</taxon>
        <taxon>Pseudomonadati</taxon>
        <taxon>Pseudomonadota</taxon>
        <taxon>Alphaproteobacteria</taxon>
        <taxon>Hyphomicrobiales</taxon>
        <taxon>Salinarimonadaceae</taxon>
        <taxon>Salinarimonas</taxon>
    </lineage>
</organism>
<accession>A0A917Q472</accession>
<dbReference type="PANTHER" id="PTHR30482:SF10">
    <property type="entry name" value="HIGH-AFFINITY BRANCHED-CHAIN AMINO ACID TRANSPORT PROTEIN BRAE"/>
    <property type="match status" value="1"/>
</dbReference>
<dbReference type="EMBL" id="BMMF01000001">
    <property type="protein sequence ID" value="GGK19291.1"/>
    <property type="molecule type" value="Genomic_DNA"/>
</dbReference>
<dbReference type="InterPro" id="IPR043428">
    <property type="entry name" value="LivM-like"/>
</dbReference>
<comment type="subcellular location">
    <subcellularLocation>
        <location evidence="1">Cell membrane</location>
        <topology evidence="1">Multi-pass membrane protein</topology>
    </subcellularLocation>
</comment>
<evidence type="ECO:0000256" key="1">
    <source>
        <dbReference type="ARBA" id="ARBA00004651"/>
    </source>
</evidence>
<evidence type="ECO:0000313" key="8">
    <source>
        <dbReference type="Proteomes" id="UP000600449"/>
    </source>
</evidence>
<name>A0A917Q472_9HYPH</name>
<keyword evidence="8" id="KW-1185">Reference proteome</keyword>
<feature type="transmembrane region" description="Helical" evidence="6">
    <location>
        <begin position="68"/>
        <end position="94"/>
    </location>
</feature>
<comment type="caution">
    <text evidence="7">The sequence shown here is derived from an EMBL/GenBank/DDBJ whole genome shotgun (WGS) entry which is preliminary data.</text>
</comment>
<dbReference type="GO" id="GO:0015658">
    <property type="term" value="F:branched-chain amino acid transmembrane transporter activity"/>
    <property type="evidence" value="ECO:0007669"/>
    <property type="project" value="InterPro"/>
</dbReference>